<dbReference type="Proteomes" id="UP000218083">
    <property type="component" value="Unassembled WGS sequence"/>
</dbReference>
<dbReference type="RefSeq" id="WP_095637309.1">
    <property type="nucleotide sequence ID" value="NZ_NSKC01000005.1"/>
</dbReference>
<dbReference type="EMBL" id="NSKC01000005">
    <property type="protein sequence ID" value="PAU83350.1"/>
    <property type="molecule type" value="Genomic_DNA"/>
</dbReference>
<proteinExistence type="predicted"/>
<keyword evidence="3" id="KW-1185">Reference proteome</keyword>
<evidence type="ECO:0000313" key="2">
    <source>
        <dbReference type="EMBL" id="PAU83350.1"/>
    </source>
</evidence>
<feature type="transmembrane region" description="Helical" evidence="1">
    <location>
        <begin position="151"/>
        <end position="175"/>
    </location>
</feature>
<sequence length="270" mass="27183">MPRPSTGTLLAGLGGGAVHLALVELLFRALNHAPPERWPLADPGRAAGLFAAGSLVALAVAHTRLLSPAVGLVAALGWAALRDALAPPPEWSEVGGFLVVDRTVFLSAYAGGWTVVVGLLAVAAGVEFGLRRRRGIGDDRLRNLPPAPSRVRDAALVGVALGGVFGVAAAARVAAFGVSPRTAVPVMVATTTLAAAVPIAAAALGLVAPAACFAPFVPPIARGVIAGGEGGPILLLFLGPAAVAFAAVGLAERWLRRRLDRGSAEPTGTR</sequence>
<feature type="transmembrane region" description="Helical" evidence="1">
    <location>
        <begin position="195"/>
        <end position="221"/>
    </location>
</feature>
<dbReference type="AlphaFoldDB" id="A0A2A2FET4"/>
<reference evidence="2 3" key="1">
    <citation type="submission" date="2017-08" db="EMBL/GenBank/DDBJ databases">
        <title>The strain WRN001 was isolated from Binhai saline alkaline soil, Tianjin, China.</title>
        <authorList>
            <person name="Liu D."/>
            <person name="Zhang G."/>
        </authorList>
    </citation>
    <scope>NUCLEOTIDE SEQUENCE [LARGE SCALE GENOMIC DNA]</scope>
    <source>
        <strain evidence="2 3">WN019</strain>
    </source>
</reference>
<keyword evidence="1" id="KW-0472">Membrane</keyword>
<dbReference type="OrthoDB" id="331602at2157"/>
<evidence type="ECO:0000313" key="3">
    <source>
        <dbReference type="Proteomes" id="UP000218083"/>
    </source>
</evidence>
<evidence type="ECO:0000256" key="1">
    <source>
        <dbReference type="SAM" id="Phobius"/>
    </source>
</evidence>
<organism evidence="2 3">
    <name type="scientific">Halorubrum salipaludis</name>
    <dbReference type="NCBI Taxonomy" id="2032630"/>
    <lineage>
        <taxon>Archaea</taxon>
        <taxon>Methanobacteriati</taxon>
        <taxon>Methanobacteriota</taxon>
        <taxon>Stenosarchaea group</taxon>
        <taxon>Halobacteria</taxon>
        <taxon>Halobacteriales</taxon>
        <taxon>Haloferacaceae</taxon>
        <taxon>Halorubrum</taxon>
    </lineage>
</organism>
<keyword evidence="1" id="KW-0812">Transmembrane</keyword>
<comment type="caution">
    <text evidence="2">The sequence shown here is derived from an EMBL/GenBank/DDBJ whole genome shotgun (WGS) entry which is preliminary data.</text>
</comment>
<feature type="transmembrane region" description="Helical" evidence="1">
    <location>
        <begin position="6"/>
        <end position="27"/>
    </location>
</feature>
<feature type="transmembrane region" description="Helical" evidence="1">
    <location>
        <begin position="233"/>
        <end position="251"/>
    </location>
</feature>
<gene>
    <name evidence="2" type="ORF">CK500_11210</name>
</gene>
<name>A0A2A2FET4_9EURY</name>
<feature type="transmembrane region" description="Helical" evidence="1">
    <location>
        <begin position="48"/>
        <end position="81"/>
    </location>
</feature>
<accession>A0A2A2FET4</accession>
<keyword evidence="1" id="KW-1133">Transmembrane helix</keyword>
<feature type="transmembrane region" description="Helical" evidence="1">
    <location>
        <begin position="108"/>
        <end position="130"/>
    </location>
</feature>
<protein>
    <submittedName>
        <fullName evidence="2">Uncharacterized protein</fullName>
    </submittedName>
</protein>